<dbReference type="Proteomes" id="UP000652761">
    <property type="component" value="Unassembled WGS sequence"/>
</dbReference>
<dbReference type="OrthoDB" id="1854918at2759"/>
<feature type="transmembrane region" description="Helical" evidence="2">
    <location>
        <begin position="12"/>
        <end position="30"/>
    </location>
</feature>
<evidence type="ECO:0000256" key="2">
    <source>
        <dbReference type="SAM" id="Phobius"/>
    </source>
</evidence>
<reference evidence="3" key="1">
    <citation type="submission" date="2017-07" db="EMBL/GenBank/DDBJ databases">
        <title>Taro Niue Genome Assembly and Annotation.</title>
        <authorList>
            <person name="Atibalentja N."/>
            <person name="Keating K."/>
            <person name="Fields C.J."/>
        </authorList>
    </citation>
    <scope>NUCLEOTIDE SEQUENCE</scope>
    <source>
        <strain evidence="3">Niue_2</strain>
        <tissue evidence="3">Leaf</tissue>
    </source>
</reference>
<dbReference type="EMBL" id="NMUH01002114">
    <property type="protein sequence ID" value="MQL97889.1"/>
    <property type="molecule type" value="Genomic_DNA"/>
</dbReference>
<keyword evidence="2" id="KW-0812">Transmembrane</keyword>
<proteinExistence type="predicted"/>
<feature type="region of interest" description="Disordered" evidence="1">
    <location>
        <begin position="44"/>
        <end position="63"/>
    </location>
</feature>
<keyword evidence="2" id="KW-0472">Membrane</keyword>
<keyword evidence="2" id="KW-1133">Transmembrane helix</keyword>
<organism evidence="3 4">
    <name type="scientific">Colocasia esculenta</name>
    <name type="common">Wild taro</name>
    <name type="synonym">Arum esculentum</name>
    <dbReference type="NCBI Taxonomy" id="4460"/>
    <lineage>
        <taxon>Eukaryota</taxon>
        <taxon>Viridiplantae</taxon>
        <taxon>Streptophyta</taxon>
        <taxon>Embryophyta</taxon>
        <taxon>Tracheophyta</taxon>
        <taxon>Spermatophyta</taxon>
        <taxon>Magnoliopsida</taxon>
        <taxon>Liliopsida</taxon>
        <taxon>Araceae</taxon>
        <taxon>Aroideae</taxon>
        <taxon>Colocasieae</taxon>
        <taxon>Colocasia</taxon>
    </lineage>
</organism>
<comment type="caution">
    <text evidence="3">The sequence shown here is derived from an EMBL/GenBank/DDBJ whole genome shotgun (WGS) entry which is preliminary data.</text>
</comment>
<protein>
    <submittedName>
        <fullName evidence="3">Uncharacterized protein</fullName>
    </submittedName>
</protein>
<evidence type="ECO:0000313" key="3">
    <source>
        <dbReference type="EMBL" id="MQL97889.1"/>
    </source>
</evidence>
<accession>A0A843W3S3</accession>
<name>A0A843W3S3_COLES</name>
<keyword evidence="4" id="KW-1185">Reference proteome</keyword>
<dbReference type="AlphaFoldDB" id="A0A843W3S3"/>
<evidence type="ECO:0000313" key="4">
    <source>
        <dbReference type="Proteomes" id="UP000652761"/>
    </source>
</evidence>
<evidence type="ECO:0000256" key="1">
    <source>
        <dbReference type="SAM" id="MobiDB-lite"/>
    </source>
</evidence>
<dbReference type="SMR" id="A0A843W3S3"/>
<sequence length="63" mass="6624">MVSEEVGTKLVRFLYFVGAGVICTAGINMWRDLERKSALQKAAEAASEEPAPVSNGPAAAVKS</sequence>
<gene>
    <name evidence="3" type="ORF">Taro_030587</name>
</gene>